<comment type="caution">
    <text evidence="6">The sequence shown here is derived from an EMBL/GenBank/DDBJ whole genome shotgun (WGS) entry which is preliminary data.</text>
</comment>
<keyword evidence="2" id="KW-0732">Signal</keyword>
<dbReference type="Gene3D" id="3.30.1450.10">
    <property type="match status" value="1"/>
</dbReference>
<dbReference type="InterPro" id="IPR037873">
    <property type="entry name" value="BamE-like"/>
</dbReference>
<name>A0ABU6DT62_9GAMM</name>
<dbReference type="EMBL" id="VTDN01000005">
    <property type="protein sequence ID" value="MEB5476837.1"/>
    <property type="molecule type" value="Genomic_DNA"/>
</dbReference>
<dbReference type="InterPro" id="IPR006664">
    <property type="entry name" value="OMP_bac"/>
</dbReference>
<evidence type="ECO:0000256" key="4">
    <source>
        <dbReference type="PROSITE-ProRule" id="PRU00473"/>
    </source>
</evidence>
<organism evidence="6 7">
    <name type="scientific">Acinetobacter pollinis</name>
    <dbReference type="NCBI Taxonomy" id="2605270"/>
    <lineage>
        <taxon>Bacteria</taxon>
        <taxon>Pseudomonadati</taxon>
        <taxon>Pseudomonadota</taxon>
        <taxon>Gammaproteobacteria</taxon>
        <taxon>Moraxellales</taxon>
        <taxon>Moraxellaceae</taxon>
        <taxon>Acinetobacter</taxon>
    </lineage>
</organism>
<evidence type="ECO:0000256" key="3">
    <source>
        <dbReference type="ARBA" id="ARBA00023136"/>
    </source>
</evidence>
<accession>A0ABU6DT62</accession>
<comment type="subcellular location">
    <subcellularLocation>
        <location evidence="1">Membrane</location>
    </subcellularLocation>
</comment>
<dbReference type="SUPFAM" id="SSF103088">
    <property type="entry name" value="OmpA-like"/>
    <property type="match status" value="1"/>
</dbReference>
<sequence length="278" mass="31541">MKNLIILSIAGFLLGGCTTGTSITKEGTTNDPKWHKVETILNKDQGTFPNLQSLSEVRQGMTKDQLYSLIGRPHYDDGWRPREWNYLFHFTTPGQGENDITTCQFKVIFDHNMIASSFYWNPINPKNGVCPPNIQHKQIANKRYTLSVDALFTFDKYDIENLNTKGKEDLDSLVRELGKFKELNTIQIVGYTDRLGTQDYNEKLSYNRAQTIKQYLTLKGIPSQIINTIAKGSEDAVKECQGISEKKQLIDCLAPNRRVIVDVDGYIEGTPENNPAIK</sequence>
<dbReference type="PROSITE" id="PS51257">
    <property type="entry name" value="PROKAR_LIPOPROTEIN"/>
    <property type="match status" value="1"/>
</dbReference>
<dbReference type="CDD" id="cd07185">
    <property type="entry name" value="OmpA_C-like"/>
    <property type="match status" value="1"/>
</dbReference>
<evidence type="ECO:0000256" key="1">
    <source>
        <dbReference type="ARBA" id="ARBA00004370"/>
    </source>
</evidence>
<dbReference type="Pfam" id="PF04355">
    <property type="entry name" value="BamE"/>
    <property type="match status" value="1"/>
</dbReference>
<proteinExistence type="predicted"/>
<dbReference type="InterPro" id="IPR007450">
    <property type="entry name" value="BamE_dom"/>
</dbReference>
<feature type="domain" description="OmpA-like" evidence="5">
    <location>
        <begin position="139"/>
        <end position="267"/>
    </location>
</feature>
<evidence type="ECO:0000259" key="5">
    <source>
        <dbReference type="PROSITE" id="PS51123"/>
    </source>
</evidence>
<dbReference type="PROSITE" id="PS51123">
    <property type="entry name" value="OMPA_2"/>
    <property type="match status" value="1"/>
</dbReference>
<evidence type="ECO:0000256" key="2">
    <source>
        <dbReference type="ARBA" id="ARBA00022729"/>
    </source>
</evidence>
<dbReference type="RefSeq" id="WP_325775291.1">
    <property type="nucleotide sequence ID" value="NZ_VTDN01000005.1"/>
</dbReference>
<dbReference type="Pfam" id="PF00691">
    <property type="entry name" value="OmpA"/>
    <property type="match status" value="1"/>
</dbReference>
<dbReference type="PRINTS" id="PR01021">
    <property type="entry name" value="OMPADOMAIN"/>
</dbReference>
<keyword evidence="3 4" id="KW-0472">Membrane</keyword>
<dbReference type="Gene3D" id="3.30.1330.60">
    <property type="entry name" value="OmpA-like domain"/>
    <property type="match status" value="1"/>
</dbReference>
<reference evidence="6 7" key="1">
    <citation type="submission" date="2019-08" db="EMBL/GenBank/DDBJ databases">
        <title>Five species of Acinetobacter isolated from floral nectar and animal pollinators.</title>
        <authorList>
            <person name="Hendry T.A."/>
        </authorList>
    </citation>
    <scope>NUCLEOTIDE SEQUENCE [LARGE SCALE GENOMIC DNA]</scope>
    <source>
        <strain evidence="6 7">MD18.27</strain>
    </source>
</reference>
<keyword evidence="7" id="KW-1185">Reference proteome</keyword>
<protein>
    <submittedName>
        <fullName evidence="6">OmpA family protein</fullName>
    </submittedName>
</protein>
<dbReference type="InterPro" id="IPR006665">
    <property type="entry name" value="OmpA-like"/>
</dbReference>
<evidence type="ECO:0000313" key="6">
    <source>
        <dbReference type="EMBL" id="MEB5476837.1"/>
    </source>
</evidence>
<dbReference type="Proteomes" id="UP001339883">
    <property type="component" value="Unassembled WGS sequence"/>
</dbReference>
<gene>
    <name evidence="6" type="ORF">I2F25_07235</name>
</gene>
<dbReference type="InterPro" id="IPR036737">
    <property type="entry name" value="OmpA-like_sf"/>
</dbReference>
<evidence type="ECO:0000313" key="7">
    <source>
        <dbReference type="Proteomes" id="UP001339883"/>
    </source>
</evidence>